<reference evidence="3" key="1">
    <citation type="journal article" date="2012" name="Science">
        <title>The Paleozoic origin of enzymatic lignin decomposition reconstructed from 31 fungal genomes.</title>
        <authorList>
            <person name="Floudas D."/>
            <person name="Binder M."/>
            <person name="Riley R."/>
            <person name="Barry K."/>
            <person name="Blanchette R.A."/>
            <person name="Henrissat B."/>
            <person name="Martinez A.T."/>
            <person name="Otillar R."/>
            <person name="Spatafora J.W."/>
            <person name="Yadav J.S."/>
            <person name="Aerts A."/>
            <person name="Benoit I."/>
            <person name="Boyd A."/>
            <person name="Carlson A."/>
            <person name="Copeland A."/>
            <person name="Coutinho P.M."/>
            <person name="de Vries R.P."/>
            <person name="Ferreira P."/>
            <person name="Findley K."/>
            <person name="Foster B."/>
            <person name="Gaskell J."/>
            <person name="Glotzer D."/>
            <person name="Gorecki P."/>
            <person name="Heitman J."/>
            <person name="Hesse C."/>
            <person name="Hori C."/>
            <person name="Igarashi K."/>
            <person name="Jurgens J.A."/>
            <person name="Kallen N."/>
            <person name="Kersten P."/>
            <person name="Kohler A."/>
            <person name="Kuees U."/>
            <person name="Kumar T.K.A."/>
            <person name="Kuo A."/>
            <person name="LaButti K."/>
            <person name="Larrondo L.F."/>
            <person name="Lindquist E."/>
            <person name="Ling A."/>
            <person name="Lombard V."/>
            <person name="Lucas S."/>
            <person name="Lundell T."/>
            <person name="Martin R."/>
            <person name="McLaughlin D.J."/>
            <person name="Morgenstern I."/>
            <person name="Morin E."/>
            <person name="Murat C."/>
            <person name="Nagy L.G."/>
            <person name="Nolan M."/>
            <person name="Ohm R.A."/>
            <person name="Patyshakuliyeva A."/>
            <person name="Rokas A."/>
            <person name="Ruiz-Duenas F.J."/>
            <person name="Sabat G."/>
            <person name="Salamov A."/>
            <person name="Samejima M."/>
            <person name="Schmutz J."/>
            <person name="Slot J.C."/>
            <person name="St John F."/>
            <person name="Stenlid J."/>
            <person name="Sun H."/>
            <person name="Sun S."/>
            <person name="Syed K."/>
            <person name="Tsang A."/>
            <person name="Wiebenga A."/>
            <person name="Young D."/>
            <person name="Pisabarro A."/>
            <person name="Eastwood D.C."/>
            <person name="Martin F."/>
            <person name="Cullen D."/>
            <person name="Grigoriev I.V."/>
            <person name="Hibbett D.S."/>
        </authorList>
    </citation>
    <scope>NUCLEOTIDE SEQUENCE [LARGE SCALE GENOMIC DNA]</scope>
    <source>
        <strain evidence="3">FP-91666</strain>
    </source>
</reference>
<dbReference type="RefSeq" id="XP_007311388.1">
    <property type="nucleotide sequence ID" value="XM_007311326.1"/>
</dbReference>
<dbReference type="GeneID" id="18806534"/>
<dbReference type="Proteomes" id="UP000053927">
    <property type="component" value="Unassembled WGS sequence"/>
</dbReference>
<evidence type="ECO:0000259" key="1">
    <source>
        <dbReference type="Pfam" id="PF12770"/>
    </source>
</evidence>
<organism evidence="2 3">
    <name type="scientific">Stereum hirsutum (strain FP-91666)</name>
    <name type="common">White-rot fungus</name>
    <dbReference type="NCBI Taxonomy" id="721885"/>
    <lineage>
        <taxon>Eukaryota</taxon>
        <taxon>Fungi</taxon>
        <taxon>Dikarya</taxon>
        <taxon>Basidiomycota</taxon>
        <taxon>Agaricomycotina</taxon>
        <taxon>Agaricomycetes</taxon>
        <taxon>Russulales</taxon>
        <taxon>Stereaceae</taxon>
        <taxon>Stereum</taxon>
    </lineage>
</organism>
<name>R7RW45_STEHR</name>
<evidence type="ECO:0000313" key="2">
    <source>
        <dbReference type="EMBL" id="EIM79489.1"/>
    </source>
</evidence>
<evidence type="ECO:0000313" key="3">
    <source>
        <dbReference type="Proteomes" id="UP000053927"/>
    </source>
</evidence>
<dbReference type="Pfam" id="PF12770">
    <property type="entry name" value="CHAT"/>
    <property type="match status" value="1"/>
</dbReference>
<dbReference type="InterPro" id="IPR024983">
    <property type="entry name" value="CHAT_dom"/>
</dbReference>
<dbReference type="AlphaFoldDB" id="R7RW45"/>
<accession>R7RW45</accession>
<gene>
    <name evidence="2" type="ORF">STEHIDRAFT_69391</name>
</gene>
<dbReference type="OrthoDB" id="9991317at2759"/>
<sequence>MEQSNWVHFACHASEHGFHLYDGRLQPQTIMRKSYTNARLAYLSACGTAESRRMFSRSHAEVMSMAGFRTVIAAMSPIADPDARIVAAKFYEYLFSGSGPEGKSAAVALHLAVAHLRECIGENDPDNVGRWAPFIHIGL</sequence>
<protein>
    <recommendedName>
        <fullName evidence="1">CHAT domain-containing protein</fullName>
    </recommendedName>
</protein>
<dbReference type="KEGG" id="shs:STEHIDRAFT_69391"/>
<dbReference type="EMBL" id="JH687404">
    <property type="protein sequence ID" value="EIM79489.1"/>
    <property type="molecule type" value="Genomic_DNA"/>
</dbReference>
<feature type="domain" description="CHAT" evidence="1">
    <location>
        <begin position="4"/>
        <end position="138"/>
    </location>
</feature>
<keyword evidence="3" id="KW-1185">Reference proteome</keyword>
<proteinExistence type="predicted"/>